<organism evidence="5 6">
    <name type="scientific">Pedobacter frigiditerrae</name>
    <dbReference type="NCBI Taxonomy" id="2530452"/>
    <lineage>
        <taxon>Bacteria</taxon>
        <taxon>Pseudomonadati</taxon>
        <taxon>Bacteroidota</taxon>
        <taxon>Sphingobacteriia</taxon>
        <taxon>Sphingobacteriales</taxon>
        <taxon>Sphingobacteriaceae</taxon>
        <taxon>Pedobacter</taxon>
    </lineage>
</organism>
<dbReference type="SUPFAM" id="SSF48403">
    <property type="entry name" value="Ankyrin repeat"/>
    <property type="match status" value="2"/>
</dbReference>
<dbReference type="InterPro" id="IPR036770">
    <property type="entry name" value="Ankyrin_rpt-contain_sf"/>
</dbReference>
<sequence length="497" mass="53872">MTYLKIKTTLVVILTFVSITAMAQKNVFLDQAFWRTNPAVDQVKAEIAKGNSPSELSSNSFDPVVMAINAGAPTESIKFLLAQPGNDVNKLTHDGRTYIFWSASRGNVELMEYLLSKGAKLTIKDSNGSTPLNFAASGGQQNTKVYDLLIANGADLKKDLSSQGANALLLTIPSAKDFKLVDYFVAKGLSLNSVDAKGNTAFNYAARAGNIELLKTLVSKGVKYNDNAMLMATQGGRGAIANTLELFQYLESLKINPAVIGPNGENVLHSIARKPKQEEIIKYFISKGVDINKADKDGNTPFINAAASNTDIQLLTYLSTLVKNINQANVKGESALTMAVRSNTADVVSLLISKGADINVVDAAGDNLVAYLIQGYNPQRGTELFEAKLKLLQENGVDFSKAQKNGNTLYHLALAKEDFALLKRIESFKVDVNSKNKEGITALHKAAMTAKDDSVMKYLISIGAKKDAVTEFKETAFDLAKENEYLSKNKVAIDFLK</sequence>
<dbReference type="Pfam" id="PF12796">
    <property type="entry name" value="Ank_2"/>
    <property type="match status" value="2"/>
</dbReference>
<feature type="repeat" description="ANK" evidence="3">
    <location>
        <begin position="331"/>
        <end position="363"/>
    </location>
</feature>
<reference evidence="5 6" key="1">
    <citation type="submission" date="2019-02" db="EMBL/GenBank/DDBJ databases">
        <title>Pedobacter sp. RP-1-13 sp. nov., isolated from Arctic soil.</title>
        <authorList>
            <person name="Dahal R.H."/>
        </authorList>
    </citation>
    <scope>NUCLEOTIDE SEQUENCE [LARGE SCALE GENOMIC DNA]</scope>
    <source>
        <strain evidence="5 6">RP-1-13</strain>
    </source>
</reference>
<keyword evidence="4" id="KW-0732">Signal</keyword>
<feature type="repeat" description="ANK" evidence="3">
    <location>
        <begin position="127"/>
        <end position="161"/>
    </location>
</feature>
<comment type="caution">
    <text evidence="5">The sequence shown here is derived from an EMBL/GenBank/DDBJ whole genome shotgun (WGS) entry which is preliminary data.</text>
</comment>
<evidence type="ECO:0000313" key="5">
    <source>
        <dbReference type="EMBL" id="TCC90321.1"/>
    </source>
</evidence>
<evidence type="ECO:0000256" key="4">
    <source>
        <dbReference type="SAM" id="SignalP"/>
    </source>
</evidence>
<dbReference type="GO" id="GO:0004540">
    <property type="term" value="F:RNA nuclease activity"/>
    <property type="evidence" value="ECO:0007669"/>
    <property type="project" value="TreeGrafter"/>
</dbReference>
<keyword evidence="2 3" id="KW-0040">ANK repeat</keyword>
<feature type="repeat" description="ANK" evidence="3">
    <location>
        <begin position="438"/>
        <end position="471"/>
    </location>
</feature>
<dbReference type="Pfam" id="PF13637">
    <property type="entry name" value="Ank_4"/>
    <property type="match status" value="2"/>
</dbReference>
<protein>
    <submittedName>
        <fullName evidence="5">Ankyrin repeat domain-containing protein</fullName>
    </submittedName>
</protein>
<dbReference type="PANTHER" id="PTHR24141:SF1">
    <property type="entry name" value="2-5A-DEPENDENT RIBONUCLEASE"/>
    <property type="match status" value="1"/>
</dbReference>
<dbReference type="EMBL" id="SJSK01000003">
    <property type="protein sequence ID" value="TCC90321.1"/>
    <property type="molecule type" value="Genomic_DNA"/>
</dbReference>
<accession>A0A4R0MTC8</accession>
<evidence type="ECO:0000256" key="2">
    <source>
        <dbReference type="ARBA" id="ARBA00023043"/>
    </source>
</evidence>
<dbReference type="SMART" id="SM00248">
    <property type="entry name" value="ANK"/>
    <property type="match status" value="10"/>
</dbReference>
<proteinExistence type="predicted"/>
<dbReference type="GO" id="GO:0003723">
    <property type="term" value="F:RNA binding"/>
    <property type="evidence" value="ECO:0007669"/>
    <property type="project" value="TreeGrafter"/>
</dbReference>
<dbReference type="PANTHER" id="PTHR24141">
    <property type="entry name" value="2-5A-DEPENDENT RIBONUCLEASE"/>
    <property type="match status" value="1"/>
</dbReference>
<name>A0A4R0MTC8_9SPHI</name>
<evidence type="ECO:0000256" key="3">
    <source>
        <dbReference type="PROSITE-ProRule" id="PRU00023"/>
    </source>
</evidence>
<keyword evidence="1" id="KW-0677">Repeat</keyword>
<feature type="repeat" description="ANK" evidence="3">
    <location>
        <begin position="94"/>
        <end position="126"/>
    </location>
</feature>
<gene>
    <name evidence="5" type="ORF">EZ428_13675</name>
</gene>
<feature type="repeat" description="ANK" evidence="3">
    <location>
        <begin position="263"/>
        <end position="296"/>
    </location>
</feature>
<dbReference type="AlphaFoldDB" id="A0A4R0MTC8"/>
<keyword evidence="6" id="KW-1185">Reference proteome</keyword>
<dbReference type="Proteomes" id="UP000292884">
    <property type="component" value="Unassembled WGS sequence"/>
</dbReference>
<dbReference type="RefSeq" id="WP_131553722.1">
    <property type="nucleotide sequence ID" value="NZ_SJSK01000003.1"/>
</dbReference>
<feature type="chain" id="PRO_5021009168" evidence="4">
    <location>
        <begin position="24"/>
        <end position="497"/>
    </location>
</feature>
<evidence type="ECO:0000256" key="1">
    <source>
        <dbReference type="ARBA" id="ARBA00022737"/>
    </source>
</evidence>
<dbReference type="PRINTS" id="PR01415">
    <property type="entry name" value="ANKYRIN"/>
</dbReference>
<dbReference type="Gene3D" id="1.25.40.20">
    <property type="entry name" value="Ankyrin repeat-containing domain"/>
    <property type="match status" value="2"/>
</dbReference>
<evidence type="ECO:0000313" key="6">
    <source>
        <dbReference type="Proteomes" id="UP000292884"/>
    </source>
</evidence>
<dbReference type="GO" id="GO:0006396">
    <property type="term" value="P:RNA processing"/>
    <property type="evidence" value="ECO:0007669"/>
    <property type="project" value="TreeGrafter"/>
</dbReference>
<dbReference type="PROSITE" id="PS50088">
    <property type="entry name" value="ANK_REPEAT"/>
    <property type="match status" value="6"/>
</dbReference>
<feature type="signal peptide" evidence="4">
    <location>
        <begin position="1"/>
        <end position="23"/>
    </location>
</feature>
<dbReference type="InterPro" id="IPR002110">
    <property type="entry name" value="Ankyrin_rpt"/>
</dbReference>
<dbReference type="OrthoDB" id="2575953at2"/>
<feature type="repeat" description="ANK" evidence="3">
    <location>
        <begin position="197"/>
        <end position="229"/>
    </location>
</feature>
<dbReference type="PROSITE" id="PS50297">
    <property type="entry name" value="ANK_REP_REGION"/>
    <property type="match status" value="6"/>
</dbReference>